<sequence>MLPTFYSDIIPINVAKLKGNLDNIKLVAQPYSLIKPEKEDKLFLDTVDRNRMTNYEFRISADPQSDLVKLQFQSFKFFTNAEYVILWKRVKSVWTSAGIVFLNNGLKCTDYNIGVASTGINFYCGKVNAHNISFPNLGYSINYRIQNFGMPETCAANNPFHRLLGRMPPITQYSF</sequence>
<dbReference type="Proteomes" id="UP000887578">
    <property type="component" value="Unplaced"/>
</dbReference>
<organism evidence="1 2">
    <name type="scientific">Panagrolaimus davidi</name>
    <dbReference type="NCBI Taxonomy" id="227884"/>
    <lineage>
        <taxon>Eukaryota</taxon>
        <taxon>Metazoa</taxon>
        <taxon>Ecdysozoa</taxon>
        <taxon>Nematoda</taxon>
        <taxon>Chromadorea</taxon>
        <taxon>Rhabditida</taxon>
        <taxon>Tylenchina</taxon>
        <taxon>Panagrolaimomorpha</taxon>
        <taxon>Panagrolaimoidea</taxon>
        <taxon>Panagrolaimidae</taxon>
        <taxon>Panagrolaimus</taxon>
    </lineage>
</organism>
<evidence type="ECO:0000313" key="1">
    <source>
        <dbReference type="Proteomes" id="UP000887578"/>
    </source>
</evidence>
<dbReference type="AlphaFoldDB" id="A0A914PLE1"/>
<proteinExistence type="predicted"/>
<dbReference type="WBParaSite" id="PDA_v2.g19270.t1">
    <property type="protein sequence ID" value="PDA_v2.g19270.t1"/>
    <property type="gene ID" value="PDA_v2.g19270"/>
</dbReference>
<accession>A0A914PLE1</accession>
<protein>
    <submittedName>
        <fullName evidence="2">Uncharacterized protein</fullName>
    </submittedName>
</protein>
<reference evidence="2" key="1">
    <citation type="submission" date="2022-11" db="UniProtKB">
        <authorList>
            <consortium name="WormBaseParasite"/>
        </authorList>
    </citation>
    <scope>IDENTIFICATION</scope>
</reference>
<name>A0A914PLE1_9BILA</name>
<keyword evidence="1" id="KW-1185">Reference proteome</keyword>
<evidence type="ECO:0000313" key="2">
    <source>
        <dbReference type="WBParaSite" id="PDA_v2.g19270.t1"/>
    </source>
</evidence>